<protein>
    <submittedName>
        <fullName evidence="1">Uncharacterized protein</fullName>
    </submittedName>
</protein>
<dbReference type="HOGENOM" id="CLU_2786492_0_0_9"/>
<proteinExistence type="predicted"/>
<dbReference type="EMBL" id="ADLJ01000052">
    <property type="protein sequence ID" value="EHE95544.1"/>
    <property type="molecule type" value="Genomic_DNA"/>
</dbReference>
<accession>G5HSX2</accession>
<reference evidence="1 2" key="1">
    <citation type="submission" date="2011-08" db="EMBL/GenBank/DDBJ databases">
        <title>The Genome Sequence of Clostridium citroniae WAL-17108.</title>
        <authorList>
            <consortium name="The Broad Institute Genome Sequencing Platform"/>
            <person name="Earl A."/>
            <person name="Ward D."/>
            <person name="Feldgarden M."/>
            <person name="Gevers D."/>
            <person name="Finegold S.M."/>
            <person name="Summanen P.H."/>
            <person name="Molitoris D.R."/>
            <person name="Vaisanen M.L."/>
            <person name="Daigneault M."/>
            <person name="Allen-Vercoe E."/>
            <person name="Young S.K."/>
            <person name="Zeng Q."/>
            <person name="Gargeya S."/>
            <person name="Fitzgerald M."/>
            <person name="Haas B."/>
            <person name="Abouelleil A."/>
            <person name="Alvarado L."/>
            <person name="Arachchi H.M."/>
            <person name="Berlin A."/>
            <person name="Brown A."/>
            <person name="Chapman S.B."/>
            <person name="Chen Z."/>
            <person name="Dunbar C."/>
            <person name="Freedman E."/>
            <person name="Gearin G."/>
            <person name="Gellesch M."/>
            <person name="Goldberg J."/>
            <person name="Griggs A."/>
            <person name="Gujja S."/>
            <person name="Heiman D."/>
            <person name="Howarth C."/>
            <person name="Larson L."/>
            <person name="Lui A."/>
            <person name="MacDonald P.J.P."/>
            <person name="Montmayeur A."/>
            <person name="Murphy C."/>
            <person name="Neiman D."/>
            <person name="Pearson M."/>
            <person name="Priest M."/>
            <person name="Roberts A."/>
            <person name="Saif S."/>
            <person name="Shea T."/>
            <person name="Shenoy N."/>
            <person name="Sisk P."/>
            <person name="Stolte C."/>
            <person name="Sykes S."/>
            <person name="Wortman J."/>
            <person name="Nusbaum C."/>
            <person name="Birren B."/>
        </authorList>
    </citation>
    <scope>NUCLEOTIDE SEQUENCE [LARGE SCALE GENOMIC DNA]</scope>
    <source>
        <strain evidence="1 2">WAL-17108</strain>
    </source>
</reference>
<dbReference type="AlphaFoldDB" id="G5HSX2"/>
<name>G5HSX2_9FIRM</name>
<sequence length="68" mass="7851">MTKESFFLDYRVYSGWEHLVNMLYAMGGGDTEDAWSLVEKFCENLDGKPLGKLDRALYGYLYQCPVNT</sequence>
<evidence type="ECO:0000313" key="1">
    <source>
        <dbReference type="EMBL" id="EHE95544.1"/>
    </source>
</evidence>
<organism evidence="1 2">
    <name type="scientific">[Clostridium] citroniae WAL-17108</name>
    <dbReference type="NCBI Taxonomy" id="742733"/>
    <lineage>
        <taxon>Bacteria</taxon>
        <taxon>Bacillati</taxon>
        <taxon>Bacillota</taxon>
        <taxon>Clostridia</taxon>
        <taxon>Lachnospirales</taxon>
        <taxon>Lachnospiraceae</taxon>
        <taxon>Enterocloster</taxon>
    </lineage>
</organism>
<dbReference type="Proteomes" id="UP000003763">
    <property type="component" value="Unassembled WGS sequence"/>
</dbReference>
<evidence type="ECO:0000313" key="2">
    <source>
        <dbReference type="Proteomes" id="UP000003763"/>
    </source>
</evidence>
<gene>
    <name evidence="1" type="ORF">HMPREF9469_05684</name>
</gene>
<comment type="caution">
    <text evidence="1">The sequence shown here is derived from an EMBL/GenBank/DDBJ whole genome shotgun (WGS) entry which is preliminary data.</text>
</comment>